<gene>
    <name evidence="1" type="ORF">SAMN06264849_1049</name>
</gene>
<dbReference type="Pfam" id="PF19420">
    <property type="entry name" value="DDAH_eukar"/>
    <property type="match status" value="1"/>
</dbReference>
<keyword evidence="1" id="KW-0378">Hydrolase</keyword>
<dbReference type="GO" id="GO:0019546">
    <property type="term" value="P:L-arginine deiminase pathway"/>
    <property type="evidence" value="ECO:0007669"/>
    <property type="project" value="TreeGrafter"/>
</dbReference>
<organism evidence="1 2">
    <name type="scientific">Melghirimyces algeriensis</name>
    <dbReference type="NCBI Taxonomy" id="910412"/>
    <lineage>
        <taxon>Bacteria</taxon>
        <taxon>Bacillati</taxon>
        <taxon>Bacillota</taxon>
        <taxon>Bacilli</taxon>
        <taxon>Bacillales</taxon>
        <taxon>Thermoactinomycetaceae</taxon>
        <taxon>Melghirimyces</taxon>
    </lineage>
</organism>
<dbReference type="PANTHER" id="PTHR47271:SF2">
    <property type="entry name" value="ARGININE DEIMINASE"/>
    <property type="match status" value="1"/>
</dbReference>
<dbReference type="AlphaFoldDB" id="A0A521CIN8"/>
<reference evidence="1 2" key="1">
    <citation type="submission" date="2017-05" db="EMBL/GenBank/DDBJ databases">
        <authorList>
            <person name="Varghese N."/>
            <person name="Submissions S."/>
        </authorList>
    </citation>
    <scope>NUCLEOTIDE SEQUENCE [LARGE SCALE GENOMIC DNA]</scope>
    <source>
        <strain evidence="1 2">DSM 45474</strain>
    </source>
</reference>
<accession>A0A521CIN8</accession>
<proteinExistence type="predicted"/>
<protein>
    <submittedName>
        <fullName evidence="1">N-Dimethylarginine dimethylaminohydrolase</fullName>
    </submittedName>
</protein>
<dbReference type="SUPFAM" id="SSF55909">
    <property type="entry name" value="Pentein"/>
    <property type="match status" value="1"/>
</dbReference>
<dbReference type="Proteomes" id="UP000315636">
    <property type="component" value="Unassembled WGS sequence"/>
</dbReference>
<dbReference type="OrthoDB" id="9814070at2"/>
<keyword evidence="2" id="KW-1185">Reference proteome</keyword>
<dbReference type="Gene3D" id="3.75.10.10">
    <property type="entry name" value="L-arginine/glycine Amidinotransferase, Chain A"/>
    <property type="match status" value="1"/>
</dbReference>
<dbReference type="GO" id="GO:0016990">
    <property type="term" value="F:arginine deiminase activity"/>
    <property type="evidence" value="ECO:0007669"/>
    <property type="project" value="TreeGrafter"/>
</dbReference>
<sequence>MAQATETETRHLPRCWNEYAPLKQVILCPPRFIEIREVINRTQRHFAKENIDRERAEKQHRILVNTLRDFNVEVILLNPDSRFPEQVFTRDIGFTLGPRLIISRMDEPIRQGEESVLKTSLTKNGIPFTTISTGNIEGGDVIIDGDTVYIGDSGRTSINAIEEIRQNLPHMNIVSLSFPEKYLHLDCVFNPLSHREALIYPPAFSRSDLSRLASRYHLIEVSTEEQFQLGVNVLSIGNRRVLSQPINPMVNKKLRQHGFSVVEVDLSEIIKSGGAFRCCTLPLIRG</sequence>
<name>A0A521CIN8_9BACL</name>
<dbReference type="PANTHER" id="PTHR47271">
    <property type="entry name" value="ARGININE DEIMINASE"/>
    <property type="match status" value="1"/>
</dbReference>
<evidence type="ECO:0000313" key="1">
    <source>
        <dbReference type="EMBL" id="SMO59294.1"/>
    </source>
</evidence>
<evidence type="ECO:0000313" key="2">
    <source>
        <dbReference type="Proteomes" id="UP000315636"/>
    </source>
</evidence>
<dbReference type="RefSeq" id="WP_142505099.1">
    <property type="nucleotide sequence ID" value="NZ_FXTI01000004.1"/>
</dbReference>
<dbReference type="EMBL" id="FXTI01000004">
    <property type="protein sequence ID" value="SMO59294.1"/>
    <property type="molecule type" value="Genomic_DNA"/>
</dbReference>